<dbReference type="Proteomes" id="UP000647424">
    <property type="component" value="Unassembled WGS sequence"/>
</dbReference>
<evidence type="ECO:0000256" key="13">
    <source>
        <dbReference type="ARBA" id="ARBA00022840"/>
    </source>
</evidence>
<dbReference type="InterPro" id="IPR036890">
    <property type="entry name" value="HATPase_C_sf"/>
</dbReference>
<dbReference type="InterPro" id="IPR003594">
    <property type="entry name" value="HATPase_dom"/>
</dbReference>
<dbReference type="GO" id="GO:0005524">
    <property type="term" value="F:ATP binding"/>
    <property type="evidence" value="ECO:0007669"/>
    <property type="project" value="UniProtKB-KW"/>
</dbReference>
<dbReference type="PANTHER" id="PTHR45453:SF1">
    <property type="entry name" value="PHOSPHATE REGULON SENSOR PROTEIN PHOR"/>
    <property type="match status" value="1"/>
</dbReference>
<feature type="domain" description="Histidine kinase" evidence="18">
    <location>
        <begin position="212"/>
        <end position="436"/>
    </location>
</feature>
<dbReference type="Gene3D" id="3.30.450.20">
    <property type="entry name" value="PAS domain"/>
    <property type="match status" value="1"/>
</dbReference>
<keyword evidence="10" id="KW-0812">Transmembrane</keyword>
<dbReference type="PROSITE" id="PS50109">
    <property type="entry name" value="HIS_KIN"/>
    <property type="match status" value="1"/>
</dbReference>
<dbReference type="PRINTS" id="PR00344">
    <property type="entry name" value="BCTRLSENSOR"/>
</dbReference>
<dbReference type="GO" id="GO:0000155">
    <property type="term" value="F:phosphorelay sensor kinase activity"/>
    <property type="evidence" value="ECO:0007669"/>
    <property type="project" value="InterPro"/>
</dbReference>
<dbReference type="EC" id="2.7.13.3" evidence="3"/>
<keyword evidence="5" id="KW-0813">Transport</keyword>
<dbReference type="SMART" id="SM00387">
    <property type="entry name" value="HATPase_c"/>
    <property type="match status" value="1"/>
</dbReference>
<keyword evidence="14" id="KW-1133">Transmembrane helix</keyword>
<evidence type="ECO:0000256" key="14">
    <source>
        <dbReference type="ARBA" id="ARBA00022989"/>
    </source>
</evidence>
<keyword evidence="9" id="KW-0808">Transferase</keyword>
<dbReference type="InterPro" id="IPR050351">
    <property type="entry name" value="BphY/WalK/GraS-like"/>
</dbReference>
<accession>A0A927IK93</accession>
<dbReference type="RefSeq" id="WP_191820013.1">
    <property type="nucleotide sequence ID" value="NZ_JACYFT010000003.1"/>
</dbReference>
<dbReference type="SUPFAM" id="SSF55874">
    <property type="entry name" value="ATPase domain of HSP90 chaperone/DNA topoisomerase II/histidine kinase"/>
    <property type="match status" value="1"/>
</dbReference>
<dbReference type="Pfam" id="PF00512">
    <property type="entry name" value="HisKA"/>
    <property type="match status" value="1"/>
</dbReference>
<evidence type="ECO:0000256" key="7">
    <source>
        <dbReference type="ARBA" id="ARBA00022553"/>
    </source>
</evidence>
<comment type="subcellular location">
    <subcellularLocation>
        <location evidence="2">Cell inner membrane</location>
        <topology evidence="2">Multi-pass membrane protein</topology>
    </subcellularLocation>
</comment>
<dbReference type="InterPro" id="IPR003661">
    <property type="entry name" value="HisK_dim/P_dom"/>
</dbReference>
<dbReference type="EMBL" id="JACYFT010000003">
    <property type="protein sequence ID" value="MBD8051529.1"/>
    <property type="molecule type" value="Genomic_DNA"/>
</dbReference>
<evidence type="ECO:0000256" key="8">
    <source>
        <dbReference type="ARBA" id="ARBA00022592"/>
    </source>
</evidence>
<dbReference type="FunFam" id="3.30.565.10:FF:000006">
    <property type="entry name" value="Sensor histidine kinase WalK"/>
    <property type="match status" value="1"/>
</dbReference>
<keyword evidence="7" id="KW-0597">Phosphoprotein</keyword>
<dbReference type="FunFam" id="1.10.287.130:FF:000001">
    <property type="entry name" value="Two-component sensor histidine kinase"/>
    <property type="match status" value="1"/>
</dbReference>
<organism evidence="20 21">
    <name type="scientific">Limnohabitans radicicola</name>
    <dbReference type="NCBI Taxonomy" id="2771427"/>
    <lineage>
        <taxon>Bacteria</taxon>
        <taxon>Pseudomonadati</taxon>
        <taxon>Pseudomonadota</taxon>
        <taxon>Betaproteobacteria</taxon>
        <taxon>Burkholderiales</taxon>
        <taxon>Comamonadaceae</taxon>
        <taxon>Limnohabitans</taxon>
    </lineage>
</organism>
<dbReference type="GO" id="GO:0016036">
    <property type="term" value="P:cellular response to phosphate starvation"/>
    <property type="evidence" value="ECO:0007669"/>
    <property type="project" value="TreeGrafter"/>
</dbReference>
<evidence type="ECO:0000256" key="11">
    <source>
        <dbReference type="ARBA" id="ARBA00022741"/>
    </source>
</evidence>
<name>A0A927IK93_9BURK</name>
<keyword evidence="8" id="KW-0592">Phosphate transport</keyword>
<keyword evidence="11" id="KW-0547">Nucleotide-binding</keyword>
<dbReference type="Pfam" id="PF02518">
    <property type="entry name" value="HATPase_c"/>
    <property type="match status" value="1"/>
</dbReference>
<dbReference type="CDD" id="cd00130">
    <property type="entry name" value="PAS"/>
    <property type="match status" value="1"/>
</dbReference>
<gene>
    <name evidence="20" type="primary">phoR</name>
    <name evidence="20" type="ORF">IC609_13355</name>
</gene>
<evidence type="ECO:0000313" key="20">
    <source>
        <dbReference type="EMBL" id="MBD8051529.1"/>
    </source>
</evidence>
<dbReference type="InterPro" id="IPR005467">
    <property type="entry name" value="His_kinase_dom"/>
</dbReference>
<dbReference type="InterPro" id="IPR014310">
    <property type="entry name" value="Sig_transdc_His_kinase_PhoR"/>
</dbReference>
<keyword evidence="15" id="KW-0902">Two-component regulatory system</keyword>
<dbReference type="Gene3D" id="1.10.287.130">
    <property type="match status" value="1"/>
</dbReference>
<dbReference type="NCBIfam" id="TIGR02966">
    <property type="entry name" value="phoR_proteo"/>
    <property type="match status" value="1"/>
</dbReference>
<dbReference type="PROSITE" id="PS50112">
    <property type="entry name" value="PAS"/>
    <property type="match status" value="1"/>
</dbReference>
<protein>
    <recommendedName>
        <fullName evidence="4">Phosphate regulon sensor protein PhoR</fullName>
        <ecNumber evidence="3">2.7.13.3</ecNumber>
    </recommendedName>
</protein>
<evidence type="ECO:0000313" key="21">
    <source>
        <dbReference type="Proteomes" id="UP000647424"/>
    </source>
</evidence>
<evidence type="ECO:0000256" key="2">
    <source>
        <dbReference type="ARBA" id="ARBA00004429"/>
    </source>
</evidence>
<evidence type="ECO:0000256" key="1">
    <source>
        <dbReference type="ARBA" id="ARBA00000085"/>
    </source>
</evidence>
<evidence type="ECO:0000256" key="9">
    <source>
        <dbReference type="ARBA" id="ARBA00022679"/>
    </source>
</evidence>
<evidence type="ECO:0000256" key="12">
    <source>
        <dbReference type="ARBA" id="ARBA00022777"/>
    </source>
</evidence>
<evidence type="ECO:0000256" key="17">
    <source>
        <dbReference type="ARBA" id="ARBA00025207"/>
    </source>
</evidence>
<keyword evidence="13" id="KW-0067">ATP-binding</keyword>
<dbReference type="SMART" id="SM00091">
    <property type="entry name" value="PAS"/>
    <property type="match status" value="1"/>
</dbReference>
<dbReference type="InterPro" id="IPR035965">
    <property type="entry name" value="PAS-like_dom_sf"/>
</dbReference>
<keyword evidence="21" id="KW-1185">Reference proteome</keyword>
<evidence type="ECO:0000256" key="4">
    <source>
        <dbReference type="ARBA" id="ARBA00019665"/>
    </source>
</evidence>
<evidence type="ECO:0000256" key="5">
    <source>
        <dbReference type="ARBA" id="ARBA00022448"/>
    </source>
</evidence>
<dbReference type="Pfam" id="PF13188">
    <property type="entry name" value="PAS_8"/>
    <property type="match status" value="1"/>
</dbReference>
<dbReference type="InterPro" id="IPR036097">
    <property type="entry name" value="HisK_dim/P_sf"/>
</dbReference>
<dbReference type="GO" id="GO:0004721">
    <property type="term" value="F:phosphoprotein phosphatase activity"/>
    <property type="evidence" value="ECO:0007669"/>
    <property type="project" value="InterPro"/>
</dbReference>
<sequence>MATHLLSLIFLSLVAAVTAWWHGGATGACAAVALISWLWIAQQLWRARRLEGWLRAGKVEDAPALKGLWRDLSDRMRRLLQQRDKQVQLHMDRLQFFLQAIQASPNGVTLLDSQGRIEWCNDTAAQHLGIDPQRDQLQHVVHMVRDPVFSRYFAQDQHQGEVVIEGRSPSLTQSIKLSVQLHPYGDGQQLLLTRDITSVLQAEVMRRDFVANVSHEIRTPLTVLSGFVETLQNLPLGHDEQQHYLALMAVQASRMQTLVSDLLILSQLEGSPPPGKGEPVALAPLTQQVHDDALALSALQGSESSGPVHTLVMAPVPEWCLAGSRHELLSAMSNLVNNAVRYTPAGGTIRMAWSQPDDEHVVFSVQDTGPGIAAEHLPRLSERFYRVDRSRSRETGGTGLGLAITKHVVQRHGGQLRIESEPGRGSTFMLSFPVSRLLPAA</sequence>
<keyword evidence="12 20" id="KW-0418">Kinase</keyword>
<dbReference type="AlphaFoldDB" id="A0A927IK93"/>
<dbReference type="SUPFAM" id="SSF55785">
    <property type="entry name" value="PYP-like sensor domain (PAS domain)"/>
    <property type="match status" value="1"/>
</dbReference>
<keyword evidence="16" id="KW-0472">Membrane</keyword>
<evidence type="ECO:0000256" key="6">
    <source>
        <dbReference type="ARBA" id="ARBA00022475"/>
    </source>
</evidence>
<dbReference type="GO" id="GO:0005886">
    <property type="term" value="C:plasma membrane"/>
    <property type="evidence" value="ECO:0007669"/>
    <property type="project" value="UniProtKB-SubCell"/>
</dbReference>
<feature type="domain" description="PAS" evidence="19">
    <location>
        <begin position="93"/>
        <end position="133"/>
    </location>
</feature>
<dbReference type="Gene3D" id="3.30.565.10">
    <property type="entry name" value="Histidine kinase-like ATPase, C-terminal domain"/>
    <property type="match status" value="1"/>
</dbReference>
<dbReference type="InterPro" id="IPR021766">
    <property type="entry name" value="PhoR_N"/>
</dbReference>
<proteinExistence type="predicted"/>
<dbReference type="GO" id="GO:0006817">
    <property type="term" value="P:phosphate ion transport"/>
    <property type="evidence" value="ECO:0007669"/>
    <property type="project" value="UniProtKB-KW"/>
</dbReference>
<evidence type="ECO:0000256" key="3">
    <source>
        <dbReference type="ARBA" id="ARBA00012438"/>
    </source>
</evidence>
<dbReference type="Pfam" id="PF11808">
    <property type="entry name" value="PhoR"/>
    <property type="match status" value="1"/>
</dbReference>
<dbReference type="SUPFAM" id="SSF47384">
    <property type="entry name" value="Homodimeric domain of signal transducing histidine kinase"/>
    <property type="match status" value="1"/>
</dbReference>
<dbReference type="CDD" id="cd00082">
    <property type="entry name" value="HisKA"/>
    <property type="match status" value="1"/>
</dbReference>
<dbReference type="PANTHER" id="PTHR45453">
    <property type="entry name" value="PHOSPHATE REGULON SENSOR PROTEIN PHOR"/>
    <property type="match status" value="1"/>
</dbReference>
<dbReference type="InterPro" id="IPR004358">
    <property type="entry name" value="Sig_transdc_His_kin-like_C"/>
</dbReference>
<evidence type="ECO:0000256" key="16">
    <source>
        <dbReference type="ARBA" id="ARBA00023136"/>
    </source>
</evidence>
<keyword evidence="6" id="KW-1003">Cell membrane</keyword>
<evidence type="ECO:0000256" key="10">
    <source>
        <dbReference type="ARBA" id="ARBA00022692"/>
    </source>
</evidence>
<comment type="function">
    <text evidence="17">Member of the two-component regulatory system PhoR/PhoB involved in the phosphate regulon genes expression. PhoR may function as a membrane-associated protein kinase that phosphorylates PhoB in response to environmental signals.</text>
</comment>
<dbReference type="SMART" id="SM00388">
    <property type="entry name" value="HisKA"/>
    <property type="match status" value="1"/>
</dbReference>
<evidence type="ECO:0000256" key="15">
    <source>
        <dbReference type="ARBA" id="ARBA00023012"/>
    </source>
</evidence>
<evidence type="ECO:0000259" key="18">
    <source>
        <dbReference type="PROSITE" id="PS50109"/>
    </source>
</evidence>
<comment type="caution">
    <text evidence="20">The sequence shown here is derived from an EMBL/GenBank/DDBJ whole genome shotgun (WGS) entry which is preliminary data.</text>
</comment>
<dbReference type="InterPro" id="IPR000014">
    <property type="entry name" value="PAS"/>
</dbReference>
<evidence type="ECO:0000259" key="19">
    <source>
        <dbReference type="PROSITE" id="PS50112"/>
    </source>
</evidence>
<reference evidence="20 21" key="1">
    <citation type="submission" date="2020-09" db="EMBL/GenBank/DDBJ databases">
        <title>Genome seq and assembly of Limnohabitants sp.</title>
        <authorList>
            <person name="Chhetri G."/>
        </authorList>
    </citation>
    <scope>NUCLEOTIDE SEQUENCE [LARGE SCALE GENOMIC DNA]</scope>
    <source>
        <strain evidence="20 21">JUR4</strain>
    </source>
</reference>
<comment type="catalytic activity">
    <reaction evidence="1">
        <text>ATP + protein L-histidine = ADP + protein N-phospho-L-histidine.</text>
        <dbReference type="EC" id="2.7.13.3"/>
    </reaction>
</comment>